<comment type="subcellular location">
    <subcellularLocation>
        <location evidence="1">Cell membrane</location>
        <topology evidence="1">Multi-pass membrane protein</topology>
    </subcellularLocation>
</comment>
<evidence type="ECO:0000259" key="7">
    <source>
        <dbReference type="Pfam" id="PF10035"/>
    </source>
</evidence>
<dbReference type="PANTHER" id="PTHR33545:SF5">
    <property type="entry name" value="UPF0750 MEMBRANE PROTEIN YITT"/>
    <property type="match status" value="1"/>
</dbReference>
<dbReference type="EMBL" id="NGKB01000003">
    <property type="protein sequence ID" value="RSU16231.1"/>
    <property type="molecule type" value="Genomic_DNA"/>
</dbReference>
<dbReference type="GeneID" id="95581269"/>
<keyword evidence="2" id="KW-1003">Cell membrane</keyword>
<evidence type="ECO:0000256" key="5">
    <source>
        <dbReference type="ARBA" id="ARBA00023136"/>
    </source>
</evidence>
<dbReference type="PANTHER" id="PTHR33545">
    <property type="entry name" value="UPF0750 MEMBRANE PROTEIN YITT-RELATED"/>
    <property type="match status" value="1"/>
</dbReference>
<evidence type="ECO:0000256" key="4">
    <source>
        <dbReference type="ARBA" id="ARBA00022989"/>
    </source>
</evidence>
<dbReference type="Pfam" id="PF02588">
    <property type="entry name" value="YitT_membrane"/>
    <property type="match status" value="1"/>
</dbReference>
<dbReference type="InterPro" id="IPR003740">
    <property type="entry name" value="YitT"/>
</dbReference>
<dbReference type="Pfam" id="PF10035">
    <property type="entry name" value="DUF2179"/>
    <property type="match status" value="1"/>
</dbReference>
<protein>
    <recommendedName>
        <fullName evidence="7">DUF2179 domain-containing protein</fullName>
    </recommendedName>
</protein>
<evidence type="ECO:0000256" key="2">
    <source>
        <dbReference type="ARBA" id="ARBA00022475"/>
    </source>
</evidence>
<feature type="domain" description="DUF2179" evidence="7">
    <location>
        <begin position="231"/>
        <end position="287"/>
    </location>
</feature>
<keyword evidence="3 6" id="KW-0812">Transmembrane</keyword>
<dbReference type="InterPro" id="IPR015867">
    <property type="entry name" value="N-reg_PII/ATP_PRibTrfase_C"/>
</dbReference>
<dbReference type="PIRSF" id="PIRSF006483">
    <property type="entry name" value="Membrane_protein_YitT"/>
    <property type="match status" value="1"/>
</dbReference>
<evidence type="ECO:0000313" key="9">
    <source>
        <dbReference type="Proteomes" id="UP000288028"/>
    </source>
</evidence>
<evidence type="ECO:0000256" key="6">
    <source>
        <dbReference type="SAM" id="Phobius"/>
    </source>
</evidence>
<keyword evidence="4 6" id="KW-1133">Transmembrane helix</keyword>
<dbReference type="InterPro" id="IPR019264">
    <property type="entry name" value="DUF2179"/>
</dbReference>
<accession>A0A430B7C5</accession>
<dbReference type="Proteomes" id="UP000288028">
    <property type="component" value="Unassembled WGS sequence"/>
</dbReference>
<proteinExistence type="predicted"/>
<dbReference type="AlphaFoldDB" id="A0A430B7C5"/>
<sequence>MKPKTEEENWIISEYTHKLTVVFLYALLYAVALNFFWRPANIYTGGITGFSQILTTIFEKYTGFQPSISVIYYLINLPFLIYGWFKMNKKIVVFTVISVTFATVAIELVPTIVLTKDPIICALFGGAIGGASLGLALKNGIATGGLDIGIIAIRKKTGKSIGSISMIINGIIVLAAGFLFGFPYAFYSVISIIVSGKVTDFVYTKQQKMQVLIITRNPDKIIASLKKRLLRGITVLNDEAEGAYDHRKKTVLLTVITRYELHQLEEAIEEGDPNSFVSISENVHTLGKFDDFGL</sequence>
<dbReference type="OrthoDB" id="2417289at2"/>
<comment type="caution">
    <text evidence="8">The sequence shown here is derived from an EMBL/GenBank/DDBJ whole genome shotgun (WGS) entry which is preliminary data.</text>
</comment>
<name>A0A430B7C5_9ENTE</name>
<dbReference type="GO" id="GO:0005886">
    <property type="term" value="C:plasma membrane"/>
    <property type="evidence" value="ECO:0007669"/>
    <property type="project" value="UniProtKB-SubCell"/>
</dbReference>
<dbReference type="Gene3D" id="3.30.70.120">
    <property type="match status" value="1"/>
</dbReference>
<dbReference type="CDD" id="cd16380">
    <property type="entry name" value="YitT_C"/>
    <property type="match status" value="1"/>
</dbReference>
<evidence type="ECO:0000256" key="3">
    <source>
        <dbReference type="ARBA" id="ARBA00022692"/>
    </source>
</evidence>
<dbReference type="InterPro" id="IPR051461">
    <property type="entry name" value="UPF0750_membrane"/>
</dbReference>
<organism evidence="8 9">
    <name type="scientific">Vagococcus carniphilus</name>
    <dbReference type="NCBI Taxonomy" id="218144"/>
    <lineage>
        <taxon>Bacteria</taxon>
        <taxon>Bacillati</taxon>
        <taxon>Bacillota</taxon>
        <taxon>Bacilli</taxon>
        <taxon>Lactobacillales</taxon>
        <taxon>Enterococcaceae</taxon>
        <taxon>Vagococcus</taxon>
    </lineage>
</organism>
<feature type="transmembrane region" description="Helical" evidence="6">
    <location>
        <begin position="119"/>
        <end position="137"/>
    </location>
</feature>
<dbReference type="RefSeq" id="WP_126792429.1">
    <property type="nucleotide sequence ID" value="NZ_CP060720.1"/>
</dbReference>
<feature type="transmembrane region" description="Helical" evidence="6">
    <location>
        <begin position="92"/>
        <end position="113"/>
    </location>
</feature>
<reference evidence="8 9" key="1">
    <citation type="submission" date="2017-05" db="EMBL/GenBank/DDBJ databases">
        <title>Vagococcus spp. assemblies.</title>
        <authorList>
            <person name="Gulvik C.A."/>
        </authorList>
    </citation>
    <scope>NUCLEOTIDE SEQUENCE [LARGE SCALE GENOMIC DNA]</scope>
    <source>
        <strain evidence="8 9">SS1714</strain>
    </source>
</reference>
<evidence type="ECO:0000313" key="8">
    <source>
        <dbReference type="EMBL" id="RSU16231.1"/>
    </source>
</evidence>
<evidence type="ECO:0000256" key="1">
    <source>
        <dbReference type="ARBA" id="ARBA00004651"/>
    </source>
</evidence>
<feature type="transmembrane region" description="Helical" evidence="6">
    <location>
        <begin position="21"/>
        <end position="37"/>
    </location>
</feature>
<keyword evidence="9" id="KW-1185">Reference proteome</keyword>
<feature type="transmembrane region" description="Helical" evidence="6">
    <location>
        <begin position="64"/>
        <end position="85"/>
    </location>
</feature>
<keyword evidence="5 6" id="KW-0472">Membrane</keyword>
<gene>
    <name evidence="8" type="ORF">CBF28_04650</name>
</gene>
<feature type="transmembrane region" description="Helical" evidence="6">
    <location>
        <begin position="158"/>
        <end position="178"/>
    </location>
</feature>